<evidence type="ECO:0000256" key="3">
    <source>
        <dbReference type="ARBA" id="ARBA00023237"/>
    </source>
</evidence>
<feature type="chain" id="PRO_5045695533" evidence="6">
    <location>
        <begin position="30"/>
        <end position="1025"/>
    </location>
</feature>
<feature type="domain" description="TonB-dependent receptor plug" evidence="8">
    <location>
        <begin position="89"/>
        <end position="191"/>
    </location>
</feature>
<keyword evidence="10" id="KW-1185">Reference proteome</keyword>
<keyword evidence="9" id="KW-0675">Receptor</keyword>
<dbReference type="Gene3D" id="2.40.170.20">
    <property type="entry name" value="TonB-dependent receptor, beta-barrel domain"/>
    <property type="match status" value="1"/>
</dbReference>
<dbReference type="RefSeq" id="WP_404629820.1">
    <property type="nucleotide sequence ID" value="NZ_JADIKM010000001.1"/>
</dbReference>
<dbReference type="EMBL" id="JADIKM010000001">
    <property type="protein sequence ID" value="MFK2902701.1"/>
    <property type="molecule type" value="Genomic_DNA"/>
</dbReference>
<keyword evidence="2 4" id="KW-0472">Membrane</keyword>
<keyword evidence="6" id="KW-0732">Signal</keyword>
<keyword evidence="3" id="KW-0998">Cell outer membrane</keyword>
<dbReference type="Pfam" id="PF00593">
    <property type="entry name" value="TonB_dep_Rec_b-barrel"/>
    <property type="match status" value="1"/>
</dbReference>
<evidence type="ECO:0000256" key="5">
    <source>
        <dbReference type="SAM" id="MobiDB-lite"/>
    </source>
</evidence>
<feature type="compositionally biased region" description="Low complexity" evidence="5">
    <location>
        <begin position="33"/>
        <end position="51"/>
    </location>
</feature>
<dbReference type="Proteomes" id="UP001620460">
    <property type="component" value="Unassembled WGS sequence"/>
</dbReference>
<protein>
    <submittedName>
        <fullName evidence="9">TonB-dependent receptor</fullName>
    </submittedName>
</protein>
<accession>A0ABW8JNJ7</accession>
<proteinExistence type="inferred from homology"/>
<evidence type="ECO:0000256" key="4">
    <source>
        <dbReference type="RuleBase" id="RU003357"/>
    </source>
</evidence>
<dbReference type="SUPFAM" id="SSF56935">
    <property type="entry name" value="Porins"/>
    <property type="match status" value="1"/>
</dbReference>
<dbReference type="PANTHER" id="PTHR40980">
    <property type="entry name" value="PLUG DOMAIN-CONTAINING PROTEIN"/>
    <property type="match status" value="1"/>
</dbReference>
<sequence length="1025" mass="110439">MKQVANTPRKRLIASAVLLALTGSMAAQAAAAPAQDTSSATSDGAAKQAANAREKAKADKQNAANLQAVVVKGIIGSMEQSANIKRYSDGIVDGIVAEDIGKFPDTNLAESIQRIPGVSIDRVNGEGARVTVRGIGPQFNLVLLNGRQMPTANINDTSASTDRSFDFAQLSSSAVSEIDVYKTGSASTPPGGMGATINIQTARPLDRPGTHGAVQLQGVWDDSNNNLPSSLKYGSATAPRINGIFSTTSADGEWGFGINGSYEKRNFGYNSAFVDGWQTYRDNVPYGGSWGGGVVPPAPDSVNAPKAGSDYAFPQALRYQLNAGQSTRVNGQMVLQFKPSDNLVNTLDYTYSEYKIKNRYQQLSAWFASGYPNYSAWTDGPIAAPLVYSETYGTPQDLDFAAGQSGSKQTLNSIGWNTKWKVTDRLSFTLDAAHSTAKNGPDSPFGNSSTLDAVAFVRGTTTGNFSGSFPILTNDYAPSGTQLSPSQLLFTGASFRNSRMKNTIDQIHLDGKFLFADESELNFGVASTNVRNRTAYNFAQENYWGGIPGTSPADYADSLFHADRMGQYFGQFSGHNAPSFTDQFYLWNFAQGAAAAQQAWNANAGTLGAFTFAAPTNYTGPNATDERTTEKSKSAFVSWDQTYYVADRPLSVSAGVRYEKTDVTSSALVPTWSGVSWAAANELYLISSGTSGFTTLKGSYKYFLPAINAAYDVTDDMKVRAAYSETIGRPNWGDISGGQLLSSTVRVGGGTGSSGNPGLKPLLSHNFDLSWAWYYSKGSYVSVDFFRKNISNYIGTRQVTATPFNLPTPIGGAYYNQAVGSGGCATNDAVCIRNYILTNLSGQPGVDPATGTITGQPGDPVTQFTISEPYNANKKSLHGWEFSLQQMLGDTGFGTQLNYTVVKSPLHYDNFSYGQQSFLVGLSNSANFVGFYEKGPWQARVAYNWRGKFLTGTNDSLGIVNPIYTAPYGQWDISAGYKINDQLSVTLDGINVTNRTQRLYTRNIHELIYLAQTGPRYMFGVLYKF</sequence>
<evidence type="ECO:0000313" key="10">
    <source>
        <dbReference type="Proteomes" id="UP001620460"/>
    </source>
</evidence>
<name>A0ABW8JNJ7_9GAMM</name>
<evidence type="ECO:0000256" key="1">
    <source>
        <dbReference type="ARBA" id="ARBA00004442"/>
    </source>
</evidence>
<evidence type="ECO:0000313" key="9">
    <source>
        <dbReference type="EMBL" id="MFK2902701.1"/>
    </source>
</evidence>
<dbReference type="InterPro" id="IPR010104">
    <property type="entry name" value="TonB_rcpt_bac"/>
</dbReference>
<evidence type="ECO:0000256" key="2">
    <source>
        <dbReference type="ARBA" id="ARBA00023136"/>
    </source>
</evidence>
<comment type="similarity">
    <text evidence="4">Belongs to the TonB-dependent receptor family.</text>
</comment>
<dbReference type="Gene3D" id="2.170.130.10">
    <property type="entry name" value="TonB-dependent receptor, plug domain"/>
    <property type="match status" value="1"/>
</dbReference>
<evidence type="ECO:0000259" key="7">
    <source>
        <dbReference type="Pfam" id="PF00593"/>
    </source>
</evidence>
<organism evidence="9 10">
    <name type="scientific">Dyella ginsengisoli</name>
    <dbReference type="NCBI Taxonomy" id="363848"/>
    <lineage>
        <taxon>Bacteria</taxon>
        <taxon>Pseudomonadati</taxon>
        <taxon>Pseudomonadota</taxon>
        <taxon>Gammaproteobacteria</taxon>
        <taxon>Lysobacterales</taxon>
        <taxon>Rhodanobacteraceae</taxon>
        <taxon>Dyella</taxon>
    </lineage>
</organism>
<dbReference type="InterPro" id="IPR012910">
    <property type="entry name" value="Plug_dom"/>
</dbReference>
<dbReference type="InterPro" id="IPR036942">
    <property type="entry name" value="Beta-barrel_TonB_sf"/>
</dbReference>
<gene>
    <name evidence="9" type="ORF">ISP17_01900</name>
</gene>
<reference evidence="9 10" key="1">
    <citation type="submission" date="2020-10" db="EMBL/GenBank/DDBJ databases">
        <title>Phylogeny of dyella-like bacteria.</title>
        <authorList>
            <person name="Fu J."/>
        </authorList>
    </citation>
    <scope>NUCLEOTIDE SEQUENCE [LARGE SCALE GENOMIC DNA]</scope>
    <source>
        <strain evidence="9 10">Gsoil3046</strain>
    </source>
</reference>
<comment type="caution">
    <text evidence="9">The sequence shown here is derived from an EMBL/GenBank/DDBJ whole genome shotgun (WGS) entry which is preliminary data.</text>
</comment>
<dbReference type="NCBIfam" id="TIGR01782">
    <property type="entry name" value="TonB-Xanth-Caul"/>
    <property type="match status" value="1"/>
</dbReference>
<feature type="domain" description="TonB-dependent receptor-like beta-barrel" evidence="7">
    <location>
        <begin position="461"/>
        <end position="991"/>
    </location>
</feature>
<feature type="region of interest" description="Disordered" evidence="5">
    <location>
        <begin position="33"/>
        <end position="58"/>
    </location>
</feature>
<dbReference type="PANTHER" id="PTHR40980:SF3">
    <property type="entry name" value="TONB-DEPENDENT RECEPTOR-LIKE BETA-BARREL DOMAIN-CONTAINING PROTEIN"/>
    <property type="match status" value="1"/>
</dbReference>
<feature type="signal peptide" evidence="6">
    <location>
        <begin position="1"/>
        <end position="29"/>
    </location>
</feature>
<comment type="subcellular location">
    <subcellularLocation>
        <location evidence="1 4">Cell outer membrane</location>
    </subcellularLocation>
</comment>
<keyword evidence="4" id="KW-0798">TonB box</keyword>
<dbReference type="Pfam" id="PF07715">
    <property type="entry name" value="Plug"/>
    <property type="match status" value="1"/>
</dbReference>
<dbReference type="InterPro" id="IPR037066">
    <property type="entry name" value="Plug_dom_sf"/>
</dbReference>
<evidence type="ECO:0000256" key="6">
    <source>
        <dbReference type="SAM" id="SignalP"/>
    </source>
</evidence>
<dbReference type="InterPro" id="IPR000531">
    <property type="entry name" value="Beta-barrel_TonB"/>
</dbReference>
<evidence type="ECO:0000259" key="8">
    <source>
        <dbReference type="Pfam" id="PF07715"/>
    </source>
</evidence>